<keyword evidence="7 16" id="KW-0813">Transport</keyword>
<evidence type="ECO:0000313" key="23">
    <source>
        <dbReference type="EMBL" id="SIQ12562.1"/>
    </source>
</evidence>
<evidence type="ECO:0000256" key="14">
    <source>
        <dbReference type="ARBA" id="ARBA00022842"/>
    </source>
</evidence>
<evidence type="ECO:0000256" key="18">
    <source>
        <dbReference type="PIRSR" id="PIRSR000732-2"/>
    </source>
</evidence>
<dbReference type="SUPFAM" id="SSF51621">
    <property type="entry name" value="Phosphoenolpyruvate/pyruvate domain"/>
    <property type="match status" value="1"/>
</dbReference>
<dbReference type="PROSITE" id="PS00742">
    <property type="entry name" value="PEP_ENZYMES_2"/>
    <property type="match status" value="1"/>
</dbReference>
<evidence type="ECO:0000256" key="6">
    <source>
        <dbReference type="ARBA" id="ARBA00016544"/>
    </source>
</evidence>
<dbReference type="InterPro" id="IPR015813">
    <property type="entry name" value="Pyrv/PenolPyrv_kinase-like_dom"/>
</dbReference>
<evidence type="ECO:0000259" key="22">
    <source>
        <dbReference type="Pfam" id="PF05524"/>
    </source>
</evidence>
<keyword evidence="23" id="KW-0670">Pyruvate</keyword>
<dbReference type="InterPro" id="IPR036637">
    <property type="entry name" value="Phosphohistidine_dom_sf"/>
</dbReference>
<dbReference type="InterPro" id="IPR040442">
    <property type="entry name" value="Pyrv_kinase-like_dom_sf"/>
</dbReference>
<dbReference type="InterPro" id="IPR036618">
    <property type="entry name" value="PtsI_HPr-bd_sf"/>
</dbReference>
<dbReference type="AlphaFoldDB" id="A0A1N6Q7T5"/>
<feature type="domain" description="Phosphotransferase system enzyme I N-terminal" evidence="22">
    <location>
        <begin position="3"/>
        <end position="130"/>
    </location>
</feature>
<feature type="binding site" evidence="18">
    <location>
        <position position="461"/>
    </location>
    <ligand>
        <name>phosphoenolpyruvate</name>
        <dbReference type="ChEBI" id="CHEBI:58702"/>
    </ligand>
</feature>
<dbReference type="OrthoDB" id="9765468at2"/>
<dbReference type="Gene3D" id="3.20.20.60">
    <property type="entry name" value="Phosphoenolpyruvate-binding domains"/>
    <property type="match status" value="1"/>
</dbReference>
<comment type="cofactor">
    <cofactor evidence="2 16 19">
        <name>Mg(2+)</name>
        <dbReference type="ChEBI" id="CHEBI:18420"/>
    </cofactor>
</comment>
<evidence type="ECO:0000256" key="13">
    <source>
        <dbReference type="ARBA" id="ARBA00022777"/>
    </source>
</evidence>
<comment type="catalytic activity">
    <reaction evidence="1 16">
        <text>L-histidyl-[protein] + phosphoenolpyruvate = N(pros)-phospho-L-histidyl-[protein] + pyruvate</text>
        <dbReference type="Rhea" id="RHEA:23880"/>
        <dbReference type="Rhea" id="RHEA-COMP:9745"/>
        <dbReference type="Rhea" id="RHEA-COMP:9746"/>
        <dbReference type="ChEBI" id="CHEBI:15361"/>
        <dbReference type="ChEBI" id="CHEBI:29979"/>
        <dbReference type="ChEBI" id="CHEBI:58702"/>
        <dbReference type="ChEBI" id="CHEBI:64837"/>
        <dbReference type="EC" id="2.7.3.9"/>
    </reaction>
</comment>
<name>A0A1N6Q7T5_9SPIO</name>
<dbReference type="EC" id="2.7.3.9" evidence="5 16"/>
<dbReference type="SUPFAM" id="SSF47831">
    <property type="entry name" value="Enzyme I of the PEP:sugar phosphotransferase system HPr-binding (sub)domain"/>
    <property type="match status" value="1"/>
</dbReference>
<evidence type="ECO:0000256" key="19">
    <source>
        <dbReference type="PIRSR" id="PIRSR000732-3"/>
    </source>
</evidence>
<keyword evidence="8 16" id="KW-0963">Cytoplasm</keyword>
<evidence type="ECO:0000256" key="11">
    <source>
        <dbReference type="ARBA" id="ARBA00022683"/>
    </source>
</evidence>
<keyword evidence="11 16" id="KW-0598">Phosphotransferase system</keyword>
<reference evidence="23 24" key="1">
    <citation type="submission" date="2017-01" db="EMBL/GenBank/DDBJ databases">
        <authorList>
            <person name="Mah S.A."/>
            <person name="Swanson W.J."/>
            <person name="Moy G.W."/>
            <person name="Vacquier V.D."/>
        </authorList>
    </citation>
    <scope>NUCLEOTIDE SEQUENCE [LARGE SCALE GENOMIC DNA]</scope>
    <source>
        <strain evidence="23 24">ASpG1</strain>
    </source>
</reference>
<keyword evidence="9 16" id="KW-0762">Sugar transport</keyword>
<feature type="active site" description="Tele-phosphohistidine intermediate" evidence="17">
    <location>
        <position position="193"/>
    </location>
</feature>
<dbReference type="Pfam" id="PF00391">
    <property type="entry name" value="PEP-utilizers"/>
    <property type="match status" value="1"/>
</dbReference>
<dbReference type="Pfam" id="PF02896">
    <property type="entry name" value="PEP-utilizers_C"/>
    <property type="match status" value="1"/>
</dbReference>
<dbReference type="GO" id="GO:0009401">
    <property type="term" value="P:phosphoenolpyruvate-dependent sugar phosphotransferase system"/>
    <property type="evidence" value="ECO:0007669"/>
    <property type="project" value="UniProtKB-KW"/>
</dbReference>
<sequence length="573" mass="61583">MMKGIPASAGVGVGRAVVLVEREVPPEPDPGSGACQTRMREEERQRFLQGREAALAYYRELTENVRATAGDDEAAIFEGHLEILGSEDLEEGVEELLSARIRPAEAAVHAFCEATAREFEELESEYFRQRASDIRDIGRRLAEAIHFGEIAGSTDLVEESVIIADELSPSATARLDLGKVAALVTVKGGRTSHAAILARSLAIPCVTGVSGLLSRIKGHELVAVDGDRGEVWTALDEHRDRQILHDFRSRAAASRRFVEHRRLWSKEHPAATADGRAVMLSANVGSIAEAEAAREIGAEGSGLVRSEFFFMRCTGYPSRDDQRVEYGGICEALSPHGVTIRLLDCGADKPLPYAGQKAEDNPYLGERGIRFLMERPEQLHAQVAAIADCADEGHPVKLMIPMVISPGEVRTVREQVQGDLQIGIMVETPASVLALHHLLPLVDFVSIGTNDLTQYILAVDRGNAGVARLYQEFHPAVLAAINQVVVQSHAAGVSVSVCGDMASRPDSAIALLALGVDQLSSGIDAIPEIKATIAQVSSHQLQALTEKLLGASEAAVAAAHAAELTAAVQWPWE</sequence>
<dbReference type="RefSeq" id="WP_076488012.1">
    <property type="nucleotide sequence ID" value="NZ_FTMS01000004.1"/>
</dbReference>
<evidence type="ECO:0000313" key="24">
    <source>
        <dbReference type="Proteomes" id="UP000186400"/>
    </source>
</evidence>
<keyword evidence="13 16" id="KW-0418">Kinase</keyword>
<dbReference type="GO" id="GO:0046872">
    <property type="term" value="F:metal ion binding"/>
    <property type="evidence" value="ECO:0007669"/>
    <property type="project" value="UniProtKB-KW"/>
</dbReference>
<evidence type="ECO:0000256" key="16">
    <source>
        <dbReference type="PIRNR" id="PIRNR000732"/>
    </source>
</evidence>
<evidence type="ECO:0000256" key="5">
    <source>
        <dbReference type="ARBA" id="ARBA00012232"/>
    </source>
</evidence>
<comment type="function">
    <text evidence="16">General (non sugar-specific) component of the phosphoenolpyruvate-dependent sugar phosphotransferase system (sugar PTS). This major carbohydrate active-transport system catalyzes the phosphorylation of incoming sugar substrates concomitantly with their translocation across the cell membrane. Enzyme I transfers the phosphoryl group from phosphoenolpyruvate (PEP) to the phosphoryl carrier protein (HPr).</text>
</comment>
<proteinExistence type="inferred from homology"/>
<dbReference type="SUPFAM" id="SSF52009">
    <property type="entry name" value="Phosphohistidine domain"/>
    <property type="match status" value="1"/>
</dbReference>
<feature type="domain" description="PEP-utilising enzyme C-terminal" evidence="21">
    <location>
        <begin position="266"/>
        <end position="536"/>
    </location>
</feature>
<evidence type="ECO:0000256" key="8">
    <source>
        <dbReference type="ARBA" id="ARBA00022490"/>
    </source>
</evidence>
<dbReference type="InterPro" id="IPR006318">
    <property type="entry name" value="PTS_EI-like"/>
</dbReference>
<keyword evidence="24" id="KW-1185">Reference proteome</keyword>
<dbReference type="InterPro" id="IPR050499">
    <property type="entry name" value="PEP-utilizing_PTS_enzyme"/>
</dbReference>
<feature type="binding site" evidence="19">
    <location>
        <position position="427"/>
    </location>
    <ligand>
        <name>Mg(2+)</name>
        <dbReference type="ChEBI" id="CHEBI:18420"/>
    </ligand>
</feature>
<gene>
    <name evidence="23" type="ORF">SAMN05920897_10445</name>
</gene>
<dbReference type="GO" id="GO:0016301">
    <property type="term" value="F:kinase activity"/>
    <property type="evidence" value="ECO:0007669"/>
    <property type="project" value="UniProtKB-KW"/>
</dbReference>
<dbReference type="PROSITE" id="PS00370">
    <property type="entry name" value="PEP_ENZYMES_PHOS_SITE"/>
    <property type="match status" value="1"/>
</dbReference>
<evidence type="ECO:0000256" key="17">
    <source>
        <dbReference type="PIRSR" id="PIRSR000732-1"/>
    </source>
</evidence>
<dbReference type="InterPro" id="IPR023151">
    <property type="entry name" value="PEP_util_CS"/>
</dbReference>
<comment type="subcellular location">
    <subcellularLocation>
        <location evidence="3 16">Cytoplasm</location>
    </subcellularLocation>
</comment>
<dbReference type="GO" id="GO:0005737">
    <property type="term" value="C:cytoplasm"/>
    <property type="evidence" value="ECO:0007669"/>
    <property type="project" value="UniProtKB-SubCell"/>
</dbReference>
<feature type="binding site" evidence="18">
    <location>
        <begin position="450"/>
        <end position="451"/>
    </location>
    <ligand>
        <name>phosphoenolpyruvate</name>
        <dbReference type="ChEBI" id="CHEBI:58702"/>
    </ligand>
</feature>
<dbReference type="GO" id="GO:0008965">
    <property type="term" value="F:phosphoenolpyruvate-protein phosphotransferase activity"/>
    <property type="evidence" value="ECO:0007669"/>
    <property type="project" value="UniProtKB-EC"/>
</dbReference>
<dbReference type="InterPro" id="IPR008279">
    <property type="entry name" value="PEP-util_enz_mobile_dom"/>
</dbReference>
<evidence type="ECO:0000256" key="12">
    <source>
        <dbReference type="ARBA" id="ARBA00022723"/>
    </source>
</evidence>
<dbReference type="PANTHER" id="PTHR46244:SF6">
    <property type="entry name" value="PHOSPHOENOLPYRUVATE-PROTEIN PHOSPHOTRANSFERASE"/>
    <property type="match status" value="1"/>
</dbReference>
<feature type="binding site" evidence="19">
    <location>
        <position position="451"/>
    </location>
    <ligand>
        <name>Mg(2+)</name>
        <dbReference type="ChEBI" id="CHEBI:18420"/>
    </ligand>
</feature>
<comment type="similarity">
    <text evidence="4 16">Belongs to the PEP-utilizing enzyme family.</text>
</comment>
<dbReference type="PANTHER" id="PTHR46244">
    <property type="entry name" value="PHOSPHOENOLPYRUVATE-PROTEIN PHOSPHOTRANSFERASE"/>
    <property type="match status" value="1"/>
</dbReference>
<evidence type="ECO:0000256" key="2">
    <source>
        <dbReference type="ARBA" id="ARBA00001946"/>
    </source>
</evidence>
<organism evidence="23 24">
    <name type="scientific">Alkalispirochaeta americana</name>
    <dbReference type="NCBI Taxonomy" id="159291"/>
    <lineage>
        <taxon>Bacteria</taxon>
        <taxon>Pseudomonadati</taxon>
        <taxon>Spirochaetota</taxon>
        <taxon>Spirochaetia</taxon>
        <taxon>Spirochaetales</taxon>
        <taxon>Spirochaetaceae</taxon>
        <taxon>Alkalispirochaeta</taxon>
    </lineage>
</organism>
<feature type="binding site" evidence="18">
    <location>
        <position position="341"/>
    </location>
    <ligand>
        <name>phosphoenolpyruvate</name>
        <dbReference type="ChEBI" id="CHEBI:58702"/>
    </ligand>
</feature>
<evidence type="ECO:0000256" key="4">
    <source>
        <dbReference type="ARBA" id="ARBA00007837"/>
    </source>
</evidence>
<dbReference type="EMBL" id="FTMS01000004">
    <property type="protein sequence ID" value="SIQ12562.1"/>
    <property type="molecule type" value="Genomic_DNA"/>
</dbReference>
<evidence type="ECO:0000256" key="10">
    <source>
        <dbReference type="ARBA" id="ARBA00022679"/>
    </source>
</evidence>
<accession>A0A1N6Q7T5</accession>
<feature type="domain" description="PEP-utilising enzyme mobile" evidence="20">
    <location>
        <begin position="158"/>
        <end position="229"/>
    </location>
</feature>
<feature type="binding site" evidence="18">
    <location>
        <position position="305"/>
    </location>
    <ligand>
        <name>phosphoenolpyruvate</name>
        <dbReference type="ChEBI" id="CHEBI:58702"/>
    </ligand>
</feature>
<evidence type="ECO:0000259" key="20">
    <source>
        <dbReference type="Pfam" id="PF00391"/>
    </source>
</evidence>
<dbReference type="Gene3D" id="3.50.30.10">
    <property type="entry name" value="Phosphohistidine domain"/>
    <property type="match status" value="1"/>
</dbReference>
<dbReference type="Pfam" id="PF05524">
    <property type="entry name" value="PEP-utilisers_N"/>
    <property type="match status" value="1"/>
</dbReference>
<dbReference type="Proteomes" id="UP000186400">
    <property type="component" value="Unassembled WGS sequence"/>
</dbReference>
<dbReference type="Gene3D" id="1.10.274.10">
    <property type="entry name" value="PtsI, HPr-binding domain"/>
    <property type="match status" value="1"/>
</dbReference>
<evidence type="ECO:0000259" key="21">
    <source>
        <dbReference type="Pfam" id="PF02896"/>
    </source>
</evidence>
<dbReference type="PRINTS" id="PR01736">
    <property type="entry name" value="PHPHTRNFRASE"/>
</dbReference>
<keyword evidence="14 16" id="KW-0460">Magnesium</keyword>
<evidence type="ECO:0000256" key="3">
    <source>
        <dbReference type="ARBA" id="ARBA00004496"/>
    </source>
</evidence>
<keyword evidence="12 16" id="KW-0479">Metal-binding</keyword>
<dbReference type="InterPro" id="IPR018274">
    <property type="entry name" value="PEP_util_AS"/>
</dbReference>
<dbReference type="NCBIfam" id="TIGR01417">
    <property type="entry name" value="PTS_I_fam"/>
    <property type="match status" value="1"/>
</dbReference>
<evidence type="ECO:0000256" key="7">
    <source>
        <dbReference type="ARBA" id="ARBA00022448"/>
    </source>
</evidence>
<keyword evidence="10 16" id="KW-0808">Transferase</keyword>
<dbReference type="STRING" id="159291.SAMN05920897_10445"/>
<evidence type="ECO:0000256" key="1">
    <source>
        <dbReference type="ARBA" id="ARBA00000683"/>
    </source>
</evidence>
<protein>
    <recommendedName>
        <fullName evidence="6 16">Phosphoenolpyruvate-protein phosphotransferase</fullName>
        <ecNumber evidence="5 16">2.7.3.9</ecNumber>
    </recommendedName>
    <alternativeName>
        <fullName evidence="15 16">Phosphotransferase system, enzyme I</fullName>
    </alternativeName>
</protein>
<dbReference type="InterPro" id="IPR024692">
    <property type="entry name" value="PTS_EI"/>
</dbReference>
<evidence type="ECO:0000256" key="9">
    <source>
        <dbReference type="ARBA" id="ARBA00022597"/>
    </source>
</evidence>
<feature type="active site" description="Proton donor" evidence="17">
    <location>
        <position position="498"/>
    </location>
</feature>
<dbReference type="InterPro" id="IPR000121">
    <property type="entry name" value="PEP_util_C"/>
</dbReference>
<evidence type="ECO:0000256" key="15">
    <source>
        <dbReference type="ARBA" id="ARBA00033235"/>
    </source>
</evidence>
<dbReference type="PIRSF" id="PIRSF000732">
    <property type="entry name" value="PTS_enzyme_I"/>
    <property type="match status" value="1"/>
</dbReference>
<dbReference type="InterPro" id="IPR008731">
    <property type="entry name" value="PTS_EIN"/>
</dbReference>